<sequence length="497" mass="56135">MTNLRDARHRSVRRRAGKLMLSLLSFLIAAGLMLPSVQAAPPPPSYNYSYWNEAVASPAAYQATKIVTGEMIGAGALLEPNDLHVTEDQKVYILDSGNNRVVVTDDQFRLLRIIDSFVNEGQVDGFNRPLGLYVTKDEQLYVADTGNNRIVQLAPDGTLLAIVEAPESDLLTSTFVFQPARLVVDRAGRIYVMAIGVFDGFMEFNADGTFTTFIGANRVYVDPIEYIWKLLSTREQRSQMVQFTPTEFTNLDIDEEGFIYATNGDEWGDNIKKLNAQGTDILRRNGYFSPGGDIIYDIDEGPARLIDIDVTDSEIYSVLDAKQGRIFTYNGDGFLMYVFGGKGNLIGEFHTPTAIERIGDDFIVLDRALGEITVFQTTEYGRVLNEAVRSYYRGDEERSSELFKQAANMNANLEYAYDGIGKSLLRQGEYEEAVHYFRQAMDRKNYSKAYLLYRKEVLREIFPALMTCLLIFIAAYIVVRRVLKLRGRKQGVQIEME</sequence>
<evidence type="ECO:0000256" key="3">
    <source>
        <dbReference type="PROSITE-ProRule" id="PRU00504"/>
    </source>
</evidence>
<accession>A0A916VE85</accession>
<dbReference type="RefSeq" id="WP_242457369.1">
    <property type="nucleotide sequence ID" value="NZ_BMAQ01000002.1"/>
</dbReference>
<feature type="repeat" description="TPR" evidence="2">
    <location>
        <begin position="414"/>
        <end position="447"/>
    </location>
</feature>
<evidence type="ECO:0000313" key="7">
    <source>
        <dbReference type="Proteomes" id="UP000654993"/>
    </source>
</evidence>
<dbReference type="Pfam" id="PF01436">
    <property type="entry name" value="NHL"/>
    <property type="match status" value="1"/>
</dbReference>
<reference evidence="6" key="2">
    <citation type="journal article" date="2021" name="Data Brief">
        <title>Draft genome sequence data of the facultative, thermophilic, xylanolytic bacterium Paenibacillus sp. strain DA-C8.</title>
        <authorList>
            <person name="Chhe C."/>
            <person name="Uke A."/>
            <person name="Baramee S."/>
            <person name="Ungkulpasvich U."/>
            <person name="Tachaapaikoon C."/>
            <person name="Pason P."/>
            <person name="Waeonukul R."/>
            <person name="Ratanakhanokchai K."/>
            <person name="Kosugi A."/>
        </authorList>
    </citation>
    <scope>NUCLEOTIDE SEQUENCE</scope>
    <source>
        <strain evidence="6">DA-C8</strain>
    </source>
</reference>
<dbReference type="PANTHER" id="PTHR24104">
    <property type="entry name" value="E3 UBIQUITIN-PROTEIN LIGASE NHLRC1-RELATED"/>
    <property type="match status" value="1"/>
</dbReference>
<evidence type="ECO:0000256" key="4">
    <source>
        <dbReference type="SAM" id="Phobius"/>
    </source>
</evidence>
<keyword evidence="1" id="KW-0677">Repeat</keyword>
<dbReference type="Gene3D" id="1.25.40.10">
    <property type="entry name" value="Tetratricopeptide repeat domain"/>
    <property type="match status" value="1"/>
</dbReference>
<name>A0A916VE85_9BACL</name>
<dbReference type="PANTHER" id="PTHR24104:SF25">
    <property type="entry name" value="PROTEIN LIN-41"/>
    <property type="match status" value="1"/>
</dbReference>
<feature type="chain" id="PRO_5037448963" description="NHL repeat-containing protein" evidence="5">
    <location>
        <begin position="40"/>
        <end position="497"/>
    </location>
</feature>
<evidence type="ECO:0000256" key="1">
    <source>
        <dbReference type="ARBA" id="ARBA00022737"/>
    </source>
</evidence>
<keyword evidence="4" id="KW-1133">Transmembrane helix</keyword>
<feature type="signal peptide" evidence="5">
    <location>
        <begin position="1"/>
        <end position="39"/>
    </location>
</feature>
<evidence type="ECO:0000313" key="6">
    <source>
        <dbReference type="EMBL" id="GFR36967.1"/>
    </source>
</evidence>
<keyword evidence="4" id="KW-0472">Membrane</keyword>
<dbReference type="InterPro" id="IPR050952">
    <property type="entry name" value="TRIM-NHL_E3_ligases"/>
</dbReference>
<evidence type="ECO:0000256" key="5">
    <source>
        <dbReference type="SAM" id="SignalP"/>
    </source>
</evidence>
<dbReference type="InterPro" id="IPR011990">
    <property type="entry name" value="TPR-like_helical_dom_sf"/>
</dbReference>
<keyword evidence="7" id="KW-1185">Reference proteome</keyword>
<dbReference type="SUPFAM" id="SSF101898">
    <property type="entry name" value="NHL repeat"/>
    <property type="match status" value="1"/>
</dbReference>
<feature type="repeat" description="NHL" evidence="3">
    <location>
        <begin position="116"/>
        <end position="156"/>
    </location>
</feature>
<proteinExistence type="predicted"/>
<dbReference type="InterPro" id="IPR019734">
    <property type="entry name" value="TPR_rpt"/>
</dbReference>
<keyword evidence="2" id="KW-0802">TPR repeat</keyword>
<dbReference type="GO" id="GO:0008270">
    <property type="term" value="F:zinc ion binding"/>
    <property type="evidence" value="ECO:0007669"/>
    <property type="project" value="UniProtKB-KW"/>
</dbReference>
<comment type="caution">
    <text evidence="6">The sequence shown here is derived from an EMBL/GenBank/DDBJ whole genome shotgun (WGS) entry which is preliminary data.</text>
</comment>
<dbReference type="EMBL" id="BMAQ01000002">
    <property type="protein sequence ID" value="GFR36967.1"/>
    <property type="molecule type" value="Genomic_DNA"/>
</dbReference>
<reference evidence="6" key="1">
    <citation type="submission" date="2020-08" db="EMBL/GenBank/DDBJ databases">
        <authorList>
            <person name="Uke A."/>
            <person name="Chhe C."/>
            <person name="Baramee S."/>
            <person name="Kosugi A."/>
        </authorList>
    </citation>
    <scope>NUCLEOTIDE SEQUENCE</scope>
    <source>
        <strain evidence="6">DA-C8</strain>
    </source>
</reference>
<keyword evidence="4" id="KW-0812">Transmembrane</keyword>
<dbReference type="Gene3D" id="2.120.10.30">
    <property type="entry name" value="TolB, C-terminal domain"/>
    <property type="match status" value="1"/>
</dbReference>
<dbReference type="InterPro" id="IPR011042">
    <property type="entry name" value="6-blade_b-propeller_TolB-like"/>
</dbReference>
<dbReference type="AlphaFoldDB" id="A0A916VE85"/>
<gene>
    <name evidence="6" type="ORF">PRECH8_02630</name>
</gene>
<keyword evidence="5" id="KW-0732">Signal</keyword>
<protein>
    <recommendedName>
        <fullName evidence="8">NHL repeat-containing protein</fullName>
    </recommendedName>
</protein>
<organism evidence="6 7">
    <name type="scientific">Insulibacter thermoxylanivorax</name>
    <dbReference type="NCBI Taxonomy" id="2749268"/>
    <lineage>
        <taxon>Bacteria</taxon>
        <taxon>Bacillati</taxon>
        <taxon>Bacillota</taxon>
        <taxon>Bacilli</taxon>
        <taxon>Bacillales</taxon>
        <taxon>Paenibacillaceae</taxon>
        <taxon>Insulibacter</taxon>
    </lineage>
</organism>
<dbReference type="CDD" id="cd05819">
    <property type="entry name" value="NHL"/>
    <property type="match status" value="1"/>
</dbReference>
<evidence type="ECO:0008006" key="8">
    <source>
        <dbReference type="Google" id="ProtNLM"/>
    </source>
</evidence>
<dbReference type="Proteomes" id="UP000654993">
    <property type="component" value="Unassembled WGS sequence"/>
</dbReference>
<dbReference type="PROSITE" id="PS50005">
    <property type="entry name" value="TPR"/>
    <property type="match status" value="1"/>
</dbReference>
<dbReference type="PROSITE" id="PS51125">
    <property type="entry name" value="NHL"/>
    <property type="match status" value="1"/>
</dbReference>
<dbReference type="InterPro" id="IPR001258">
    <property type="entry name" value="NHL_repeat"/>
</dbReference>
<feature type="transmembrane region" description="Helical" evidence="4">
    <location>
        <begin position="461"/>
        <end position="479"/>
    </location>
</feature>
<evidence type="ECO:0000256" key="2">
    <source>
        <dbReference type="PROSITE-ProRule" id="PRU00339"/>
    </source>
</evidence>
<dbReference type="SUPFAM" id="SSF48452">
    <property type="entry name" value="TPR-like"/>
    <property type="match status" value="1"/>
</dbReference>